<proteinExistence type="predicted"/>
<gene>
    <name evidence="2" type="ORF">CfE428DRAFT_6027</name>
</gene>
<dbReference type="eggNOG" id="ENOG502ZJ44">
    <property type="taxonomic scope" value="Bacteria"/>
</dbReference>
<dbReference type="EMBL" id="ABVL01000033">
    <property type="protein sequence ID" value="EDY16408.1"/>
    <property type="molecule type" value="Genomic_DNA"/>
</dbReference>
<dbReference type="Proteomes" id="UP000005824">
    <property type="component" value="Unassembled WGS sequence"/>
</dbReference>
<reference evidence="2 3" key="1">
    <citation type="journal article" date="2011" name="J. Bacteriol.">
        <title>Genome sequence of Chthoniobacter flavus Ellin428, an aerobic heterotrophic soil bacterium.</title>
        <authorList>
            <person name="Kant R."/>
            <person name="van Passel M.W."/>
            <person name="Palva A."/>
            <person name="Lucas S."/>
            <person name="Lapidus A."/>
            <person name="Glavina Del Rio T."/>
            <person name="Dalin E."/>
            <person name="Tice H."/>
            <person name="Bruce D."/>
            <person name="Goodwin L."/>
            <person name="Pitluck S."/>
            <person name="Larimer F.W."/>
            <person name="Land M.L."/>
            <person name="Hauser L."/>
            <person name="Sangwan P."/>
            <person name="de Vos W.M."/>
            <person name="Janssen P.H."/>
            <person name="Smidt H."/>
        </authorList>
    </citation>
    <scope>NUCLEOTIDE SEQUENCE [LARGE SCALE GENOMIC DNA]</scope>
    <source>
        <strain evidence="2 3">Ellin428</strain>
    </source>
</reference>
<name>B4DAT6_9BACT</name>
<organism evidence="2 3">
    <name type="scientific">Chthoniobacter flavus Ellin428</name>
    <dbReference type="NCBI Taxonomy" id="497964"/>
    <lineage>
        <taxon>Bacteria</taxon>
        <taxon>Pseudomonadati</taxon>
        <taxon>Verrucomicrobiota</taxon>
        <taxon>Spartobacteria</taxon>
        <taxon>Chthoniobacterales</taxon>
        <taxon>Chthoniobacteraceae</taxon>
        <taxon>Chthoniobacter</taxon>
    </lineage>
</organism>
<evidence type="ECO:0000313" key="3">
    <source>
        <dbReference type="Proteomes" id="UP000005824"/>
    </source>
</evidence>
<evidence type="ECO:0000256" key="1">
    <source>
        <dbReference type="SAM" id="MobiDB-lite"/>
    </source>
</evidence>
<dbReference type="RefSeq" id="WP_006983346.1">
    <property type="nucleotide sequence ID" value="NZ_ABVL01000033.1"/>
</dbReference>
<dbReference type="AlphaFoldDB" id="B4DAT6"/>
<protein>
    <submittedName>
        <fullName evidence="2">Uncharacterized protein</fullName>
    </submittedName>
</protein>
<dbReference type="InParanoid" id="B4DAT6"/>
<accession>B4DAT6</accession>
<feature type="compositionally biased region" description="Acidic residues" evidence="1">
    <location>
        <begin position="188"/>
        <end position="203"/>
    </location>
</feature>
<keyword evidence="3" id="KW-1185">Reference proteome</keyword>
<evidence type="ECO:0000313" key="2">
    <source>
        <dbReference type="EMBL" id="EDY16408.1"/>
    </source>
</evidence>
<comment type="caution">
    <text evidence="2">The sequence shown here is derived from an EMBL/GenBank/DDBJ whole genome shotgun (WGS) entry which is preliminary data.</text>
</comment>
<feature type="region of interest" description="Disordered" evidence="1">
    <location>
        <begin position="145"/>
        <end position="176"/>
    </location>
</feature>
<sequence length="344" mass="38786">MAFRLDDLVIAGVFYNTRPFCVHGRLLLRGEETPILVELTGIPAEDLRGRGFEFEVPRNDRPATDDDRARVAQFRNQQIGAVGTMTAALKRKTVDGSTDELNRRSEQGEPPPVRWCRCLYLEWFSQNGRVVVELAEPRMRFVHDHEAPSSPAAGEGGTGSGAPESVASPESESETAWTVEEIDSFDLPDVDGEFSEEAPEEEGYGLVPDDLNRELEQAARRLDREITAPSDDFPERAEWELLDDLIEKSDGTLIENLLREFRLPPADAELTDHEAALALRTALAHLALFGVAFHICEHCSIREAYRIFQEKVCLEGRIFPEMRGTSFVQHYMTSDYCERCQNEL</sequence>
<feature type="region of interest" description="Disordered" evidence="1">
    <location>
        <begin position="188"/>
        <end position="209"/>
    </location>
</feature>